<dbReference type="InterPro" id="IPR008271">
    <property type="entry name" value="Ser/Thr_kinase_AS"/>
</dbReference>
<protein>
    <recommendedName>
        <fullName evidence="2">Protein kinase domain-containing protein</fullName>
    </recommendedName>
</protein>
<dbReference type="Pfam" id="PF20703">
    <property type="entry name" value="nSTAND1"/>
    <property type="match status" value="1"/>
</dbReference>
<dbReference type="PROSITE" id="PS00108">
    <property type="entry name" value="PROTEIN_KINASE_ST"/>
    <property type="match status" value="1"/>
</dbReference>
<dbReference type="Gene3D" id="3.30.200.20">
    <property type="entry name" value="Phosphorylase Kinase, domain 1"/>
    <property type="match status" value="1"/>
</dbReference>
<dbReference type="RefSeq" id="WP_344828480.1">
    <property type="nucleotide sequence ID" value="NZ_BAAAUV010000006.1"/>
</dbReference>
<dbReference type="InterPro" id="IPR036322">
    <property type="entry name" value="WD40_repeat_dom_sf"/>
</dbReference>
<dbReference type="InterPro" id="IPR015943">
    <property type="entry name" value="WD40/YVTN_repeat-like_dom_sf"/>
</dbReference>
<reference evidence="4" key="1">
    <citation type="journal article" date="2019" name="Int. J. Syst. Evol. Microbiol.">
        <title>The Global Catalogue of Microorganisms (GCM) 10K type strain sequencing project: providing services to taxonomists for standard genome sequencing and annotation.</title>
        <authorList>
            <consortium name="The Broad Institute Genomics Platform"/>
            <consortium name="The Broad Institute Genome Sequencing Center for Infectious Disease"/>
            <person name="Wu L."/>
            <person name="Ma J."/>
        </authorList>
    </citation>
    <scope>NUCLEOTIDE SEQUENCE [LARGE SCALE GENOMIC DNA]</scope>
    <source>
        <strain evidence="4">JCM 9377</strain>
    </source>
</reference>
<dbReference type="Gene3D" id="2.130.10.10">
    <property type="entry name" value="YVTN repeat-like/Quinoprotein amine dehydrogenase"/>
    <property type="match status" value="3"/>
</dbReference>
<dbReference type="SMART" id="SM00220">
    <property type="entry name" value="S_TKc"/>
    <property type="match status" value="1"/>
</dbReference>
<organism evidence="3 4">
    <name type="scientific">Actinocorallia longicatena</name>
    <dbReference type="NCBI Taxonomy" id="111803"/>
    <lineage>
        <taxon>Bacteria</taxon>
        <taxon>Bacillati</taxon>
        <taxon>Actinomycetota</taxon>
        <taxon>Actinomycetes</taxon>
        <taxon>Streptosporangiales</taxon>
        <taxon>Thermomonosporaceae</taxon>
        <taxon>Actinocorallia</taxon>
    </lineage>
</organism>
<dbReference type="Pfam" id="PF00069">
    <property type="entry name" value="Pkinase"/>
    <property type="match status" value="1"/>
</dbReference>
<dbReference type="CDD" id="cd14014">
    <property type="entry name" value="STKc_PknB_like"/>
    <property type="match status" value="1"/>
</dbReference>
<gene>
    <name evidence="3" type="ORF">GCM10010468_31050</name>
</gene>
<dbReference type="InterPro" id="IPR011047">
    <property type="entry name" value="Quinoprotein_ADH-like_sf"/>
</dbReference>
<keyword evidence="1" id="KW-0853">WD repeat</keyword>
<dbReference type="InterPro" id="IPR051681">
    <property type="entry name" value="Ser/Thr_Kinases-Pseudokinases"/>
</dbReference>
<accession>A0ABP6Q8Q0</accession>
<dbReference type="SUPFAM" id="SSF56112">
    <property type="entry name" value="Protein kinase-like (PK-like)"/>
    <property type="match status" value="1"/>
</dbReference>
<dbReference type="SUPFAM" id="SSF50978">
    <property type="entry name" value="WD40 repeat-like"/>
    <property type="match status" value="1"/>
</dbReference>
<name>A0ABP6Q8Q0_9ACTN</name>
<dbReference type="Gene3D" id="1.10.510.10">
    <property type="entry name" value="Transferase(Phosphotransferase) domain 1"/>
    <property type="match status" value="1"/>
</dbReference>
<evidence type="ECO:0000313" key="3">
    <source>
        <dbReference type="EMBL" id="GAA3211964.1"/>
    </source>
</evidence>
<proteinExistence type="predicted"/>
<comment type="caution">
    <text evidence="3">The sequence shown here is derived from an EMBL/GenBank/DDBJ whole genome shotgun (WGS) entry which is preliminary data.</text>
</comment>
<dbReference type="PANTHER" id="PTHR44329">
    <property type="entry name" value="SERINE/THREONINE-PROTEIN KINASE TNNI3K-RELATED"/>
    <property type="match status" value="1"/>
</dbReference>
<evidence type="ECO:0000256" key="1">
    <source>
        <dbReference type="PROSITE-ProRule" id="PRU00221"/>
    </source>
</evidence>
<keyword evidence="4" id="KW-1185">Reference proteome</keyword>
<feature type="repeat" description="WD" evidence="1">
    <location>
        <begin position="887"/>
        <end position="918"/>
    </location>
</feature>
<dbReference type="PROSITE" id="PS50082">
    <property type="entry name" value="WD_REPEATS_2"/>
    <property type="match status" value="1"/>
</dbReference>
<dbReference type="InterPro" id="IPR011009">
    <property type="entry name" value="Kinase-like_dom_sf"/>
</dbReference>
<feature type="domain" description="Protein kinase" evidence="2">
    <location>
        <begin position="16"/>
        <end position="267"/>
    </location>
</feature>
<evidence type="ECO:0000313" key="4">
    <source>
        <dbReference type="Proteomes" id="UP001501237"/>
    </source>
</evidence>
<dbReference type="InterPro" id="IPR001680">
    <property type="entry name" value="WD40_rpt"/>
</dbReference>
<sequence>MVSPLLSSDPRGLGPYWLAGRLGAGGQGVVYEGYDAGGARVAVKALHADQITDAYRDQLRREVAALGRVASFCTARIIEADLDHLPPYLVSEYVPGPDLQSWVERNGAYGPGELFRLAIGIATALTSIHQAGVVHRDLKPANVLLGPDGPRVIDFGIARTEEMSRSATGMKGTPRWMAPEVFQGERATAAVDVWAWGAVVLYAATGKFPFDGESLPSLIYQIVNTEPDLDALPSSLLPLVERALSRDPAARPTARGLLDALIGDAPLEEGKRAAAALPAAALAPSPAEAAEAAYTGLDPEAREAVPRVLLRMVATTPEDFRTVVFPELLDGETTEPAVRRVVAALAGAGILRQEEERVSLAAPALLRAWPRLRDWAETDRPVLDAHRALADAARRWDGHGRKNADLLHGSSLDEAITGAVAGRRHLTLNLLERSFLDGSVLASRRRTRNRGFLATALAVLLVVASGTAATSLKQGRTLAAKNETVTRQRDDAIGAQVANLAISLRRIDPVKARRLAVAAGDIAPGSADTRNALVTLNGQWEEDIYRPPGVEDALSWTTDGPARLLAYAWADRVKIFDVDTRAQVGEFAVPGSPVKRPLLGGSLTLSGDGKRLGVYHEDGTVTFHDVATGTPAPVTIRLPEPYLQLDQDGTRLLTIEAKHTRVHDVATGAVLLDVPYAFDVVDLSRRGYLVGTRGPSLEVWEVKSRSRVKLPKFEIPKKKIDNLAISPAGNALALVQGDQVRHLRLDKGLTTVRTVPKTPFTSAPVYSSDGRYLLLNGMIWDIEHYQQHPVFRYGIGQCTRQTFGPGDRSVRCVDGERRINVISLATIQDTVRLDDTAFSSSTVTLLSADGSTLVTQSRHTLDVFDPLTRKKRGSLPFDLLREGGGNLVLSPDGATLAETHQDGRIDLWDVRSAAKRSTLATGRTLVKETPMAFSPDARTLAFLTGDTDQTSLLDLWDVPSGRLRATSKGEPPAGGSRPIAGNLYDHPKVLFSPDGRTVVSAQDQGVVEVATGKRLVPAAHGLESAQALSAQGVVAEPNTENVRFWDAATLRQRSEIRPGGTPGPSMAFSRDGSLLAISDTTAQIRLWDMKGNRLLGLPLTGRHVPKSTTPNDTASSIAFAPDGSAVFSIDREGLLRTHLIDPVKISASFCARLGPLSREDWKTYVPASIGYRSTC</sequence>
<dbReference type="InterPro" id="IPR049052">
    <property type="entry name" value="nSTAND1"/>
</dbReference>
<dbReference type="InterPro" id="IPR000719">
    <property type="entry name" value="Prot_kinase_dom"/>
</dbReference>
<dbReference type="SUPFAM" id="SSF50998">
    <property type="entry name" value="Quinoprotein alcohol dehydrogenase-like"/>
    <property type="match status" value="1"/>
</dbReference>
<dbReference type="Proteomes" id="UP001501237">
    <property type="component" value="Unassembled WGS sequence"/>
</dbReference>
<evidence type="ECO:0000259" key="2">
    <source>
        <dbReference type="PROSITE" id="PS50011"/>
    </source>
</evidence>
<dbReference type="EMBL" id="BAAAUV010000006">
    <property type="protein sequence ID" value="GAA3211964.1"/>
    <property type="molecule type" value="Genomic_DNA"/>
</dbReference>
<dbReference type="PROSITE" id="PS50011">
    <property type="entry name" value="PROTEIN_KINASE_DOM"/>
    <property type="match status" value="1"/>
</dbReference>